<accession>A0A081C1H3</accession>
<name>A0A081C1H3_VECG1</name>
<proteinExistence type="predicted"/>
<evidence type="ECO:0000313" key="1">
    <source>
        <dbReference type="EMBL" id="GAK58428.1"/>
    </source>
</evidence>
<dbReference type="EMBL" id="DF820467">
    <property type="protein sequence ID" value="GAK58428.1"/>
    <property type="molecule type" value="Genomic_DNA"/>
</dbReference>
<organism evidence="1">
    <name type="scientific">Vecturithrix granuli</name>
    <dbReference type="NCBI Taxonomy" id="1499967"/>
    <lineage>
        <taxon>Bacteria</taxon>
        <taxon>Candidatus Moduliflexota</taxon>
        <taxon>Candidatus Vecturitrichia</taxon>
        <taxon>Candidatus Vecturitrichales</taxon>
        <taxon>Candidatus Vecturitrichaceae</taxon>
        <taxon>Candidatus Vecturithrix</taxon>
    </lineage>
</organism>
<dbReference type="STRING" id="1499967.U27_05402"/>
<dbReference type="AlphaFoldDB" id="A0A081C1H3"/>
<gene>
    <name evidence="1" type="ORF">U27_05402</name>
</gene>
<keyword evidence="2" id="KW-1185">Reference proteome</keyword>
<evidence type="ECO:0000313" key="2">
    <source>
        <dbReference type="Proteomes" id="UP000030661"/>
    </source>
</evidence>
<reference evidence="1" key="1">
    <citation type="journal article" date="2015" name="PeerJ">
        <title>First genomic representation of candidate bacterial phylum KSB3 points to enhanced environmental sensing as a trigger of wastewater bulking.</title>
        <authorList>
            <person name="Sekiguchi Y."/>
            <person name="Ohashi A."/>
            <person name="Parks D.H."/>
            <person name="Yamauchi T."/>
            <person name="Tyson G.W."/>
            <person name="Hugenholtz P."/>
        </authorList>
    </citation>
    <scope>NUCLEOTIDE SEQUENCE [LARGE SCALE GENOMIC DNA]</scope>
</reference>
<dbReference type="Proteomes" id="UP000030661">
    <property type="component" value="Unassembled WGS sequence"/>
</dbReference>
<protein>
    <submittedName>
        <fullName evidence="1">Uncharacterized protein</fullName>
    </submittedName>
</protein>
<dbReference type="HOGENOM" id="CLU_2582561_0_0_0"/>
<sequence length="80" mass="9143">MQRSLKQVSEEAQQVLQVVGALAYAPFHQETLENVLHMAPQPGLLSRLRDRLLRKNHTPALDVRAALFELVSYRLLNRPV</sequence>